<evidence type="ECO:0000256" key="1">
    <source>
        <dbReference type="ARBA" id="ARBA00022490"/>
    </source>
</evidence>
<keyword evidence="1" id="KW-0963">Cytoplasm</keyword>
<name>A0ABZ0UL00_9RICK</name>
<dbReference type="InterPro" id="IPR036976">
    <property type="entry name" value="RimM_N_sf"/>
</dbReference>
<evidence type="ECO:0000256" key="4">
    <source>
        <dbReference type="ARBA" id="ARBA00023186"/>
    </source>
</evidence>
<dbReference type="PANTHER" id="PTHR33692">
    <property type="entry name" value="RIBOSOME MATURATION FACTOR RIMM"/>
    <property type="match status" value="1"/>
</dbReference>
<dbReference type="PANTHER" id="PTHR33692:SF1">
    <property type="entry name" value="RIBOSOME MATURATION FACTOR RIMM"/>
    <property type="match status" value="1"/>
</dbReference>
<dbReference type="InterPro" id="IPR011033">
    <property type="entry name" value="PRC_barrel-like_sf"/>
</dbReference>
<protein>
    <submittedName>
        <fullName evidence="6">Ribosome maturation factor RimM</fullName>
    </submittedName>
</protein>
<dbReference type="Proteomes" id="UP001327219">
    <property type="component" value="Chromosome"/>
</dbReference>
<keyword evidence="4" id="KW-0143">Chaperone</keyword>
<gene>
    <name evidence="6" type="ORF">Bandiella_00949</name>
</gene>
<dbReference type="SUPFAM" id="SSF50447">
    <property type="entry name" value="Translation proteins"/>
    <property type="match status" value="1"/>
</dbReference>
<dbReference type="RefSeq" id="WP_323732523.1">
    <property type="nucleotide sequence ID" value="NZ_CP110820.1"/>
</dbReference>
<evidence type="ECO:0000313" key="7">
    <source>
        <dbReference type="Proteomes" id="UP001327219"/>
    </source>
</evidence>
<dbReference type="Pfam" id="PF01782">
    <property type="entry name" value="RimM"/>
    <property type="match status" value="1"/>
</dbReference>
<keyword evidence="2" id="KW-0690">Ribosome biogenesis</keyword>
<evidence type="ECO:0000313" key="6">
    <source>
        <dbReference type="EMBL" id="WPX96820.1"/>
    </source>
</evidence>
<dbReference type="InterPro" id="IPR011961">
    <property type="entry name" value="RimM"/>
</dbReference>
<keyword evidence="3" id="KW-0698">rRNA processing</keyword>
<evidence type="ECO:0000256" key="2">
    <source>
        <dbReference type="ARBA" id="ARBA00022517"/>
    </source>
</evidence>
<reference evidence="6 7" key="1">
    <citation type="submission" date="2022-11" db="EMBL/GenBank/DDBJ databases">
        <title>Host association and intracellularity evolved multiple times independently in the Rickettsiales.</title>
        <authorList>
            <person name="Castelli M."/>
            <person name="Nardi T."/>
            <person name="Gammuto L."/>
            <person name="Bellinzona G."/>
            <person name="Sabaneyeva E."/>
            <person name="Potekhin A."/>
            <person name="Serra V."/>
            <person name="Petroni G."/>
            <person name="Sassera D."/>
        </authorList>
    </citation>
    <scope>NUCLEOTIDE SEQUENCE [LARGE SCALE GENOMIC DNA]</scope>
    <source>
        <strain evidence="6 7">NDG2</strain>
    </source>
</reference>
<dbReference type="InterPro" id="IPR002676">
    <property type="entry name" value="RimM_N"/>
</dbReference>
<keyword evidence="7" id="KW-1185">Reference proteome</keyword>
<dbReference type="InterPro" id="IPR009000">
    <property type="entry name" value="Transl_B-barrel_sf"/>
</dbReference>
<evidence type="ECO:0000256" key="3">
    <source>
        <dbReference type="ARBA" id="ARBA00022552"/>
    </source>
</evidence>
<proteinExistence type="predicted"/>
<evidence type="ECO:0000259" key="5">
    <source>
        <dbReference type="Pfam" id="PF01782"/>
    </source>
</evidence>
<sequence>MNIIGTPLDLGGNYNIPIFNQVKPYGVKGEIKVRECSFGLSFKRNSFVLFDNSEQEYKAQVKQSGNSEFIVKIDGIENRDQAAKLKNLTFCIRISEIDFNNIVSYGNFIKNFAVNSLENDHIGWARVMHNFGAGDLLEVEHCNKSSTFFYPFQEKFVGEINFFDRYLRLGENYKDFI</sequence>
<dbReference type="EMBL" id="CP110820">
    <property type="protein sequence ID" value="WPX96820.1"/>
    <property type="molecule type" value="Genomic_DNA"/>
</dbReference>
<accession>A0ABZ0UL00</accession>
<dbReference type="Gene3D" id="2.40.30.60">
    <property type="entry name" value="RimM"/>
    <property type="match status" value="1"/>
</dbReference>
<dbReference type="SUPFAM" id="SSF50346">
    <property type="entry name" value="PRC-barrel domain"/>
    <property type="match status" value="1"/>
</dbReference>
<organism evidence="6 7">
    <name type="scientific">Candidatus Bandiella euplotis</name>
    <dbReference type="NCBI Taxonomy" id="1664265"/>
    <lineage>
        <taxon>Bacteria</taxon>
        <taxon>Pseudomonadati</taxon>
        <taxon>Pseudomonadota</taxon>
        <taxon>Alphaproteobacteria</taxon>
        <taxon>Rickettsiales</taxon>
        <taxon>Candidatus Midichloriaceae</taxon>
        <taxon>Candidatus Bandiella</taxon>
    </lineage>
</organism>
<feature type="domain" description="RimM N-terminal" evidence="5">
    <location>
        <begin position="22"/>
        <end position="95"/>
    </location>
</feature>